<proteinExistence type="predicted"/>
<dbReference type="RefSeq" id="WP_024543857.1">
    <property type="nucleotide sequence ID" value="NZ_LR214938.2"/>
</dbReference>
<accession>A0A448ZZE7</accession>
<keyword evidence="1" id="KW-0472">Membrane</keyword>
<protein>
    <submittedName>
        <fullName evidence="2">Uncharacterized protein</fullName>
    </submittedName>
</protein>
<feature type="transmembrane region" description="Helical" evidence="1">
    <location>
        <begin position="101"/>
        <end position="125"/>
    </location>
</feature>
<reference evidence="2" key="1">
    <citation type="submission" date="2019-01" db="EMBL/GenBank/DDBJ databases">
        <authorList>
            <consortium name="Pathogen Informatics"/>
        </authorList>
    </citation>
    <scope>NUCLEOTIDE SEQUENCE [LARGE SCALE GENOMIC DNA]</scope>
    <source>
        <strain evidence="2">NCTC10113</strain>
    </source>
</reference>
<feature type="transmembrane region" description="Helical" evidence="1">
    <location>
        <begin position="57"/>
        <end position="80"/>
    </location>
</feature>
<evidence type="ECO:0000256" key="1">
    <source>
        <dbReference type="SAM" id="Phobius"/>
    </source>
</evidence>
<organism evidence="2">
    <name type="scientific">Metamycoplasma salivarium</name>
    <name type="common">Mycoplasma salivarium</name>
    <dbReference type="NCBI Taxonomy" id="2124"/>
    <lineage>
        <taxon>Bacteria</taxon>
        <taxon>Bacillati</taxon>
        <taxon>Mycoplasmatota</taxon>
        <taxon>Mycoplasmoidales</taxon>
        <taxon>Metamycoplasmataceae</taxon>
        <taxon>Metamycoplasma</taxon>
    </lineage>
</organism>
<dbReference type="AlphaFoldDB" id="A0A448ZZE7"/>
<keyword evidence="1" id="KW-1133">Transmembrane helix</keyword>
<geneLocation type="plasmid" evidence="2">
    <name>2</name>
</geneLocation>
<feature type="transmembrane region" description="Helical" evidence="1">
    <location>
        <begin position="145"/>
        <end position="169"/>
    </location>
</feature>
<keyword evidence="1" id="KW-0812">Transmembrane</keyword>
<sequence>MDKKLKTKKSINVALTIVFVIIFAALAALALVAIFMHNQHKTNAFATAINKIWKNDTIWQVIMPAFYALAFYTLTLGIIVGKKYKLIENNNKNLKRQKASLIAFVIIFSIIFLVVGLFLVLTKVLKNNAGMTKLLTNMKLTGFEQWLWMSGIVTLALVGLLIITLIIAVPTLKYRNNSTVNIKINNDGTYATATLDFVAPKSESENGNFYAADLKAINLKLVEDSDNYTSGKNTPPSNTTFQNMQILVNDINTFISKMPLPKYSLLVEYIKKALEEYTIKPNENLTDEILIRKENNLELNYKRARFVKLLLETKDYGLQLASTTNMQIMGSQLLNYVNSKYEIVNNVTSLTEIKKMINEVLEKHLFVKLNELRFEAIDIMQKNPNNANVVNAIKQVLEPTDAALENKDIALMKANLVRLAKLIQNIKDSKIAKL</sequence>
<feature type="transmembrane region" description="Helical" evidence="1">
    <location>
        <begin position="12"/>
        <end position="37"/>
    </location>
</feature>
<name>A0A448ZZE7_METSV</name>
<gene>
    <name evidence="2" type="ORF">NCTC10113_01512</name>
</gene>
<keyword evidence="2" id="KW-0614">Plasmid</keyword>
<dbReference type="EMBL" id="LR214939">
    <property type="protein sequence ID" value="VEU56600.1"/>
    <property type="molecule type" value="Genomic_DNA"/>
</dbReference>
<evidence type="ECO:0000313" key="2">
    <source>
        <dbReference type="EMBL" id="VEU56600.1"/>
    </source>
</evidence>